<dbReference type="AlphaFoldDB" id="A0A7X0JPT8"/>
<evidence type="ECO:0000313" key="2">
    <source>
        <dbReference type="Proteomes" id="UP000585437"/>
    </source>
</evidence>
<sequence>MKPILSLTEVHALAAERLHGDNTTVPILANGKTDTGRIWTDVK</sequence>
<comment type="caution">
    <text evidence="1">The sequence shown here is derived from an EMBL/GenBank/DDBJ whole genome shotgun (WGS) entry which is preliminary data.</text>
</comment>
<organism evidence="1 2">
    <name type="scientific">Rhizobium soli</name>
    <dbReference type="NCBI Taxonomy" id="424798"/>
    <lineage>
        <taxon>Bacteria</taxon>
        <taxon>Pseudomonadati</taxon>
        <taxon>Pseudomonadota</taxon>
        <taxon>Alphaproteobacteria</taxon>
        <taxon>Hyphomicrobiales</taxon>
        <taxon>Rhizobiaceae</taxon>
        <taxon>Rhizobium/Agrobacterium group</taxon>
        <taxon>Rhizobium</taxon>
    </lineage>
</organism>
<proteinExistence type="predicted"/>
<gene>
    <name evidence="1" type="ORF">F4695_004538</name>
</gene>
<evidence type="ECO:0000313" key="1">
    <source>
        <dbReference type="EMBL" id="MBB6511140.1"/>
    </source>
</evidence>
<name>A0A7X0JPT8_9HYPH</name>
<dbReference type="EMBL" id="JACHBU010000019">
    <property type="protein sequence ID" value="MBB6511140.1"/>
    <property type="molecule type" value="Genomic_DNA"/>
</dbReference>
<accession>A0A7X0JPT8</accession>
<keyword evidence="2" id="KW-1185">Reference proteome</keyword>
<protein>
    <submittedName>
        <fullName evidence="1">Uncharacterized protein</fullName>
    </submittedName>
</protein>
<reference evidence="1 2" key="1">
    <citation type="submission" date="2020-08" db="EMBL/GenBank/DDBJ databases">
        <title>The Agave Microbiome: Exploring the role of microbial communities in plant adaptations to desert environments.</title>
        <authorList>
            <person name="Partida-Martinez L.P."/>
        </authorList>
    </citation>
    <scope>NUCLEOTIDE SEQUENCE [LARGE SCALE GENOMIC DNA]</scope>
    <source>
        <strain evidence="1 2">AS3.12</strain>
    </source>
</reference>
<dbReference type="Proteomes" id="UP000585437">
    <property type="component" value="Unassembled WGS sequence"/>
</dbReference>